<dbReference type="Proteomes" id="UP000821837">
    <property type="component" value="Unassembled WGS sequence"/>
</dbReference>
<proteinExistence type="predicted"/>
<evidence type="ECO:0000256" key="1">
    <source>
        <dbReference type="ARBA" id="ARBA00022737"/>
    </source>
</evidence>
<keyword evidence="3" id="KW-1185">Reference proteome</keyword>
<gene>
    <name evidence="2" type="ORF">HPB52_018584</name>
</gene>
<dbReference type="PANTHER" id="PTHR24111">
    <property type="entry name" value="LEUCINE-RICH REPEAT-CONTAINING PROTEIN 34"/>
    <property type="match status" value="1"/>
</dbReference>
<dbReference type="VEuPathDB" id="VectorBase:RSAN_042951"/>
<evidence type="ECO:0000313" key="2">
    <source>
        <dbReference type="EMBL" id="KAH7944349.1"/>
    </source>
</evidence>
<dbReference type="AlphaFoldDB" id="A0A9D4SRU4"/>
<keyword evidence="1" id="KW-0677">Repeat</keyword>
<protein>
    <recommendedName>
        <fullName evidence="4">Nlr family card domain protein</fullName>
    </recommendedName>
</protein>
<dbReference type="InterPro" id="IPR052201">
    <property type="entry name" value="LRR-containing_regulator"/>
</dbReference>
<evidence type="ECO:0008006" key="4">
    <source>
        <dbReference type="Google" id="ProtNLM"/>
    </source>
</evidence>
<comment type="caution">
    <text evidence="2">The sequence shown here is derived from an EMBL/GenBank/DDBJ whole genome shotgun (WGS) entry which is preliminary data.</text>
</comment>
<reference evidence="2" key="1">
    <citation type="journal article" date="2020" name="Cell">
        <title>Large-Scale Comparative Analyses of Tick Genomes Elucidate Their Genetic Diversity and Vector Capacities.</title>
        <authorList>
            <consortium name="Tick Genome and Microbiome Consortium (TIGMIC)"/>
            <person name="Jia N."/>
            <person name="Wang J."/>
            <person name="Shi W."/>
            <person name="Du L."/>
            <person name="Sun Y."/>
            <person name="Zhan W."/>
            <person name="Jiang J.F."/>
            <person name="Wang Q."/>
            <person name="Zhang B."/>
            <person name="Ji P."/>
            <person name="Bell-Sakyi L."/>
            <person name="Cui X.M."/>
            <person name="Yuan T.T."/>
            <person name="Jiang B.G."/>
            <person name="Yang W.F."/>
            <person name="Lam T.T."/>
            <person name="Chang Q.C."/>
            <person name="Ding S.J."/>
            <person name="Wang X.J."/>
            <person name="Zhu J.G."/>
            <person name="Ruan X.D."/>
            <person name="Zhao L."/>
            <person name="Wei J.T."/>
            <person name="Ye R.Z."/>
            <person name="Que T.C."/>
            <person name="Du C.H."/>
            <person name="Zhou Y.H."/>
            <person name="Cheng J.X."/>
            <person name="Dai P.F."/>
            <person name="Guo W.B."/>
            <person name="Han X.H."/>
            <person name="Huang E.J."/>
            <person name="Li L.F."/>
            <person name="Wei W."/>
            <person name="Gao Y.C."/>
            <person name="Liu J.Z."/>
            <person name="Shao H.Z."/>
            <person name="Wang X."/>
            <person name="Wang C.C."/>
            <person name="Yang T.C."/>
            <person name="Huo Q.B."/>
            <person name="Li W."/>
            <person name="Chen H.Y."/>
            <person name="Chen S.E."/>
            <person name="Zhou L.G."/>
            <person name="Ni X.B."/>
            <person name="Tian J.H."/>
            <person name="Sheng Y."/>
            <person name="Liu T."/>
            <person name="Pan Y.S."/>
            <person name="Xia L.Y."/>
            <person name="Li J."/>
            <person name="Zhao F."/>
            <person name="Cao W.C."/>
        </authorList>
    </citation>
    <scope>NUCLEOTIDE SEQUENCE</scope>
    <source>
        <strain evidence="2">Rsan-2018</strain>
    </source>
</reference>
<dbReference type="InterPro" id="IPR032675">
    <property type="entry name" value="LRR_dom_sf"/>
</dbReference>
<evidence type="ECO:0000313" key="3">
    <source>
        <dbReference type="Proteomes" id="UP000821837"/>
    </source>
</evidence>
<dbReference type="PANTHER" id="PTHR24111:SF0">
    <property type="entry name" value="LEUCINE-RICH REPEAT-CONTAINING PROTEIN"/>
    <property type="match status" value="1"/>
</dbReference>
<organism evidence="2 3">
    <name type="scientific">Rhipicephalus sanguineus</name>
    <name type="common">Brown dog tick</name>
    <name type="synonym">Ixodes sanguineus</name>
    <dbReference type="NCBI Taxonomy" id="34632"/>
    <lineage>
        <taxon>Eukaryota</taxon>
        <taxon>Metazoa</taxon>
        <taxon>Ecdysozoa</taxon>
        <taxon>Arthropoda</taxon>
        <taxon>Chelicerata</taxon>
        <taxon>Arachnida</taxon>
        <taxon>Acari</taxon>
        <taxon>Parasitiformes</taxon>
        <taxon>Ixodida</taxon>
        <taxon>Ixodoidea</taxon>
        <taxon>Ixodidae</taxon>
        <taxon>Rhipicephalinae</taxon>
        <taxon>Rhipicephalus</taxon>
        <taxon>Rhipicephalus</taxon>
    </lineage>
</organism>
<sequence>MDTAGSAAAAASARDGADKLGNRLVQLKGARGPFSGSLIDYRTPCTASEDTRCQIVASIPLWNEFFCWLELELRQLPGVGSQLGLVHVRNICHVRPTHRQMRQAAAFLYWLLKTHRCVASVEIPSKTDDPEMAKFCSAVLCNVLYGNDFVKSLDLKLSWPVQSERFCEVLLSMKRLEELHCEVSSRDPMFPKAISALLRTSATLTMLDFNSPLTDNAHAGLLLNALKANSTLRDLTLNSSAIAEEPELFVDFLSATVFLKRLRVVESIDHISDDALKWIFQGMLRNETVSSLEGQGLLLYGESVRMGARMLAQSKVLRSVRLLGWLSVQRTVEEEMGAGEYSDTACWLGAISKNHTLQYITLSVSIWTNECWEQFFRVLSRHGSLKMATVVAGEDERCRLSDIAKKLEEIGCKEKVSVVASCNGDRLSLADCKNYSELRASVRTQNKRVVLPVYQELATFPPLTFLSLKIVGWEKELCWLLAQYVSSTSTLQRLDLQLSGLGFTTESDDWWLLLSQSFLRNRSVTDLGLGVDVYPRKGRECLGEAVARSKTIRELRSLTWLSSAGLSFLRGVRAGISENYALCSVILNPLSFYQDWTAEWFFVCNTARRNSGYVARAAQFLKQARFDTPCAAALDRVNRHPALVAELSKVLSISVADALSAVRQRFRSIEGMHEFMRLAGVVKARVTCQPRDDGRAQLDALDEHCWSHVRRYLQLDDVAWHCRSSTNAM</sequence>
<reference evidence="2" key="2">
    <citation type="submission" date="2021-09" db="EMBL/GenBank/DDBJ databases">
        <authorList>
            <person name="Jia N."/>
            <person name="Wang J."/>
            <person name="Shi W."/>
            <person name="Du L."/>
            <person name="Sun Y."/>
            <person name="Zhan W."/>
            <person name="Jiang J."/>
            <person name="Wang Q."/>
            <person name="Zhang B."/>
            <person name="Ji P."/>
            <person name="Sakyi L.B."/>
            <person name="Cui X."/>
            <person name="Yuan T."/>
            <person name="Jiang B."/>
            <person name="Yang W."/>
            <person name="Lam T.T.-Y."/>
            <person name="Chang Q."/>
            <person name="Ding S."/>
            <person name="Wang X."/>
            <person name="Zhu J."/>
            <person name="Ruan X."/>
            <person name="Zhao L."/>
            <person name="Wei J."/>
            <person name="Que T."/>
            <person name="Du C."/>
            <person name="Cheng J."/>
            <person name="Dai P."/>
            <person name="Han X."/>
            <person name="Huang E."/>
            <person name="Gao Y."/>
            <person name="Liu J."/>
            <person name="Shao H."/>
            <person name="Ye R."/>
            <person name="Li L."/>
            <person name="Wei W."/>
            <person name="Wang X."/>
            <person name="Wang C."/>
            <person name="Huo Q."/>
            <person name="Li W."/>
            <person name="Guo W."/>
            <person name="Chen H."/>
            <person name="Chen S."/>
            <person name="Zhou L."/>
            <person name="Zhou L."/>
            <person name="Ni X."/>
            <person name="Tian J."/>
            <person name="Zhou Y."/>
            <person name="Sheng Y."/>
            <person name="Liu T."/>
            <person name="Pan Y."/>
            <person name="Xia L."/>
            <person name="Li J."/>
            <person name="Zhao F."/>
            <person name="Cao W."/>
        </authorList>
    </citation>
    <scope>NUCLEOTIDE SEQUENCE</scope>
    <source>
        <strain evidence="2">Rsan-2018</strain>
        <tissue evidence="2">Larvae</tissue>
    </source>
</reference>
<accession>A0A9D4SRU4</accession>
<dbReference type="Gene3D" id="3.80.10.10">
    <property type="entry name" value="Ribonuclease Inhibitor"/>
    <property type="match status" value="1"/>
</dbReference>
<dbReference type="SUPFAM" id="SSF52047">
    <property type="entry name" value="RNI-like"/>
    <property type="match status" value="2"/>
</dbReference>
<dbReference type="EMBL" id="JABSTV010001253">
    <property type="protein sequence ID" value="KAH7944349.1"/>
    <property type="molecule type" value="Genomic_DNA"/>
</dbReference>
<name>A0A9D4SRU4_RHISA</name>